<dbReference type="EMBL" id="JAUCEY010000007">
    <property type="protein sequence ID" value="MDM5451024.1"/>
    <property type="molecule type" value="Genomic_DNA"/>
</dbReference>
<name>A0AAW7I788_9BACI</name>
<evidence type="ECO:0000313" key="1">
    <source>
        <dbReference type="EMBL" id="MDM5451024.1"/>
    </source>
</evidence>
<evidence type="ECO:0000313" key="2">
    <source>
        <dbReference type="Proteomes" id="UP001234602"/>
    </source>
</evidence>
<dbReference type="AlphaFoldDB" id="A0AAW7I788"/>
<accession>A0AAW7I788</accession>
<organism evidence="1 2">
    <name type="scientific">Peribacillus simplex</name>
    <dbReference type="NCBI Taxonomy" id="1478"/>
    <lineage>
        <taxon>Bacteria</taxon>
        <taxon>Bacillati</taxon>
        <taxon>Bacillota</taxon>
        <taxon>Bacilli</taxon>
        <taxon>Bacillales</taxon>
        <taxon>Bacillaceae</taxon>
        <taxon>Peribacillus</taxon>
    </lineage>
</organism>
<protein>
    <submittedName>
        <fullName evidence="1">Uncharacterized protein</fullName>
    </submittedName>
</protein>
<dbReference type="Proteomes" id="UP001234602">
    <property type="component" value="Unassembled WGS sequence"/>
</dbReference>
<reference evidence="1" key="1">
    <citation type="submission" date="2023-06" db="EMBL/GenBank/DDBJ databases">
        <title>Comparative genomics of Bacillaceae isolates and their secondary metabolite potential.</title>
        <authorList>
            <person name="Song L."/>
            <person name="Nielsen L.J."/>
            <person name="Mohite O."/>
            <person name="Xu X."/>
            <person name="Weber T."/>
            <person name="Kovacs A.T."/>
        </authorList>
    </citation>
    <scope>NUCLEOTIDE SEQUENCE</scope>
    <source>
        <strain evidence="1">D8_B_37</strain>
    </source>
</reference>
<proteinExistence type="predicted"/>
<comment type="caution">
    <text evidence="1">The sequence shown here is derived from an EMBL/GenBank/DDBJ whole genome shotgun (WGS) entry which is preliminary data.</text>
</comment>
<dbReference type="RefSeq" id="WP_289319193.1">
    <property type="nucleotide sequence ID" value="NZ_JAUCEY010000007.1"/>
</dbReference>
<gene>
    <name evidence="1" type="ORF">QUF89_02010</name>
</gene>
<sequence>MAEKISTTKKSVSFRDDVLAYAQSQADKFHGGNLSGYLTFLISSNKYGMTMASKDTEVIDVEEKIRENVNKFQKSEVNEDYIDQFLEI</sequence>